<protein>
    <submittedName>
        <fullName evidence="2">DUF2771 family protein</fullName>
    </submittedName>
</protein>
<name>A0AAE2W5A3_RHOHA</name>
<dbReference type="Proteomes" id="UP000706122">
    <property type="component" value="Unassembled WGS sequence"/>
</dbReference>
<keyword evidence="1" id="KW-0812">Transmembrane</keyword>
<sequence>MDLMMQDRTKKILALIAAVVIVAAAGLAGVVAYLVGQSEEKLPTITAYSKQETATVVPGFCDPSLQCEGLEIVELHVPEGYPLQLSLPKEIADSDWRLNVQIGNPKTGEIYEGYRDYKPGDAWAVTVPGAPGEQLISAIIQLPAQGGLAPVWALQTMPRPGGGVVAPAS</sequence>
<organism evidence="2 3">
    <name type="scientific">Rhodococcus hoagii</name>
    <name type="common">Corynebacterium equii</name>
    <dbReference type="NCBI Taxonomy" id="43767"/>
    <lineage>
        <taxon>Bacteria</taxon>
        <taxon>Bacillati</taxon>
        <taxon>Actinomycetota</taxon>
        <taxon>Actinomycetes</taxon>
        <taxon>Mycobacteriales</taxon>
        <taxon>Nocardiaceae</taxon>
        <taxon>Prescottella</taxon>
    </lineage>
</organism>
<dbReference type="Pfam" id="PF10969">
    <property type="entry name" value="DUF2771"/>
    <property type="match status" value="1"/>
</dbReference>
<dbReference type="EMBL" id="WUYC01000001">
    <property type="protein sequence ID" value="MBM4713520.1"/>
    <property type="molecule type" value="Genomic_DNA"/>
</dbReference>
<accession>A0AAE2W5A3</accession>
<dbReference type="InterPro" id="IPR024495">
    <property type="entry name" value="DUF2771"/>
</dbReference>
<evidence type="ECO:0000256" key="1">
    <source>
        <dbReference type="SAM" id="Phobius"/>
    </source>
</evidence>
<evidence type="ECO:0000313" key="2">
    <source>
        <dbReference type="EMBL" id="MBM4713520.1"/>
    </source>
</evidence>
<reference evidence="2" key="1">
    <citation type="submission" date="2019-11" db="EMBL/GenBank/DDBJ databases">
        <title>Spread of Macrolides and rifampicin resistant Rhodococcus equi in clinical isolates in the USA.</title>
        <authorList>
            <person name="Alvarez-Narvaez S."/>
            <person name="Huber L."/>
            <person name="Cohen N.D."/>
            <person name="Slovis N."/>
            <person name="Greiter M."/>
            <person name="Giguere S."/>
            <person name="Hart K."/>
        </authorList>
    </citation>
    <scope>NUCLEOTIDE SEQUENCE</scope>
    <source>
        <strain evidence="2">Lh_5</strain>
    </source>
</reference>
<comment type="caution">
    <text evidence="2">The sequence shown here is derived from an EMBL/GenBank/DDBJ whole genome shotgun (WGS) entry which is preliminary data.</text>
</comment>
<gene>
    <name evidence="2" type="ORF">GS551_04775</name>
</gene>
<dbReference type="AlphaFoldDB" id="A0AAE2W5A3"/>
<evidence type="ECO:0000313" key="3">
    <source>
        <dbReference type="Proteomes" id="UP000706122"/>
    </source>
</evidence>
<feature type="transmembrane region" description="Helical" evidence="1">
    <location>
        <begin position="12"/>
        <end position="35"/>
    </location>
</feature>
<keyword evidence="1" id="KW-0472">Membrane</keyword>
<dbReference type="RefSeq" id="WP_084845614.1">
    <property type="nucleotide sequence ID" value="NZ_JAJENM010000001.1"/>
</dbReference>
<keyword evidence="1" id="KW-1133">Transmembrane helix</keyword>
<proteinExistence type="predicted"/>